<reference evidence="2 3" key="1">
    <citation type="submission" date="2016-10" db="EMBL/GenBank/DDBJ databases">
        <authorList>
            <person name="de Groot N.N."/>
        </authorList>
    </citation>
    <scope>NUCLEOTIDE SEQUENCE [LARGE SCALE GENOMIC DNA]</scope>
    <source>
        <strain evidence="2 3">GAS522</strain>
    </source>
</reference>
<evidence type="ECO:0000313" key="3">
    <source>
        <dbReference type="Proteomes" id="UP000183208"/>
    </source>
</evidence>
<gene>
    <name evidence="2" type="ORF">SAMN05444171_1834</name>
</gene>
<dbReference type="AlphaFoldDB" id="A0A1M6V8G3"/>
<accession>A0A1M6V8G3</accession>
<feature type="region of interest" description="Disordered" evidence="1">
    <location>
        <begin position="353"/>
        <end position="373"/>
    </location>
</feature>
<organism evidence="2 3">
    <name type="scientific">Bradyrhizobium lablabi</name>
    <dbReference type="NCBI Taxonomy" id="722472"/>
    <lineage>
        <taxon>Bacteria</taxon>
        <taxon>Pseudomonadati</taxon>
        <taxon>Pseudomonadota</taxon>
        <taxon>Alphaproteobacteria</taxon>
        <taxon>Hyphomicrobiales</taxon>
        <taxon>Nitrobacteraceae</taxon>
        <taxon>Bradyrhizobium</taxon>
    </lineage>
</organism>
<dbReference type="Pfam" id="PF10098">
    <property type="entry name" value="DUF2336"/>
    <property type="match status" value="1"/>
</dbReference>
<evidence type="ECO:0000313" key="2">
    <source>
        <dbReference type="EMBL" id="SEC60668.1"/>
    </source>
</evidence>
<evidence type="ECO:0000256" key="1">
    <source>
        <dbReference type="SAM" id="MobiDB-lite"/>
    </source>
</evidence>
<proteinExistence type="predicted"/>
<dbReference type="InterPro" id="IPR019285">
    <property type="entry name" value="DUF2336"/>
</dbReference>
<sequence>MTKVNPFLSDLDEVVARGTPGSRARALWHTTDLMMAGRYSEDEIWTFGVVIGRLADEIEVAARAQLAKRLARFNDAPINVIHKLAFDDSINVAAPILLESERLEPYAMVANVCLKSQMHLLAISKRETLVEMVTDVLVTHGNQEVVTSVASNEGARFSEAGFRHMIEHAESDSILAERLGLRADIPRHVFEQLVAKASDEVKKRLHRERPDMVQPIQSTVANVANELQSKLGPASKSYAIAKLAVTALHRQGKLNENTISGYARSRRLEEVTIGMGLLSKLPEDAIERALSDTNRETLLVLFKALGFSWATTMSLLFLGARDYRIGARELKGLEGEFGRLNIETSRDVLKSYQSRNTSGDATPGTKTPALAAR</sequence>
<dbReference type="EMBL" id="FNTI01000001">
    <property type="protein sequence ID" value="SEC60668.1"/>
    <property type="molecule type" value="Genomic_DNA"/>
</dbReference>
<name>A0A1M6V8G3_9BRAD</name>
<protein>
    <submittedName>
        <fullName evidence="2">Uncharacterized conserved protein, DUF2336 family</fullName>
    </submittedName>
</protein>
<dbReference type="Proteomes" id="UP000183208">
    <property type="component" value="Unassembled WGS sequence"/>
</dbReference>
<dbReference type="RefSeq" id="WP_074817974.1">
    <property type="nucleotide sequence ID" value="NZ_FNTI01000001.1"/>
</dbReference>
<dbReference type="OrthoDB" id="8433768at2"/>